<feature type="region of interest" description="Disordered" evidence="1">
    <location>
        <begin position="447"/>
        <end position="471"/>
    </location>
</feature>
<keyword evidence="3" id="KW-1185">Reference proteome</keyword>
<sequence>MGIQPSTDSAFQQPYTYRAHAEAQPGQTGKAAFNAATWELGLSSDQFAAGQAVTIGNILRFTQAGLNGGKPIVLNSVISWGSPDSSVTQFSAEKRIYRDGSFKQWESEDKEYRAELDMSLLDGPNTFLLTLNVFKAGGSESMEIHSAWRIPANWKSGDALVKLGEQVVHETREPAYNGDGVISGTSSSTDTWSTANYRAEGIVDGTTDVPLNERGISGALLSASFDSLPDEDLGFNDDNGRLKAASSPTGAFIEKAPDPDSLKLWENSQADNFGARPAADNYVPAEGTYYHELKAGIDNWYNATPSFEHLEMSLKLRAGTQSGKQVIFLPNELKTYIDVPPADKPDDHSPSNRIEGVLASVDGQKGFHHDSLVPFGTLMTWQGQKDGKPLTVKMSLKPGPEANQVTRCWTAALPSRTRDLNRDICSTFVVPSGWQHGQALERVSSYVTDTRPGDNGQPVTRTWRSNPAAPK</sequence>
<dbReference type="Proteomes" id="UP000270261">
    <property type="component" value="Unassembled WGS sequence"/>
</dbReference>
<dbReference type="EMBL" id="RRUE01000002">
    <property type="protein sequence ID" value="RRN43827.1"/>
    <property type="molecule type" value="Genomic_DNA"/>
</dbReference>
<proteinExistence type="predicted"/>
<evidence type="ECO:0000313" key="2">
    <source>
        <dbReference type="EMBL" id="RRN43827.1"/>
    </source>
</evidence>
<name>A0A426FMB6_9BURK</name>
<gene>
    <name evidence="2" type="ORF">EHV23_10500</name>
</gene>
<evidence type="ECO:0000313" key="3">
    <source>
        <dbReference type="Proteomes" id="UP000270261"/>
    </source>
</evidence>
<protein>
    <submittedName>
        <fullName evidence="2">Uncharacterized protein</fullName>
    </submittedName>
</protein>
<reference evidence="2 3" key="1">
    <citation type="submission" date="2018-11" db="EMBL/GenBank/DDBJ databases">
        <title>Genome sequencing of Lautropia sp. KCOM 2505 (= ChDC F240).</title>
        <authorList>
            <person name="Kook J.-K."/>
            <person name="Park S.-N."/>
            <person name="Lim Y.K."/>
        </authorList>
    </citation>
    <scope>NUCLEOTIDE SEQUENCE [LARGE SCALE GENOMIC DNA]</scope>
    <source>
        <strain evidence="2 3">KCOM 2505</strain>
    </source>
</reference>
<accession>A0A426FMB6</accession>
<organism evidence="2 3">
    <name type="scientific">Lautropia dentalis</name>
    <dbReference type="NCBI Taxonomy" id="2490857"/>
    <lineage>
        <taxon>Bacteria</taxon>
        <taxon>Pseudomonadati</taxon>
        <taxon>Pseudomonadota</taxon>
        <taxon>Betaproteobacteria</taxon>
        <taxon>Burkholderiales</taxon>
        <taxon>Burkholderiaceae</taxon>
        <taxon>Lautropia</taxon>
    </lineage>
</organism>
<dbReference type="AlphaFoldDB" id="A0A426FMB6"/>
<evidence type="ECO:0000256" key="1">
    <source>
        <dbReference type="SAM" id="MobiDB-lite"/>
    </source>
</evidence>
<comment type="caution">
    <text evidence="2">The sequence shown here is derived from an EMBL/GenBank/DDBJ whole genome shotgun (WGS) entry which is preliminary data.</text>
</comment>